<feature type="transmembrane region" description="Helical" evidence="1">
    <location>
        <begin position="45"/>
        <end position="69"/>
    </location>
</feature>
<feature type="transmembrane region" description="Helical" evidence="1">
    <location>
        <begin position="292"/>
        <end position="312"/>
    </location>
</feature>
<dbReference type="RefSeq" id="WP_163901667.1">
    <property type="nucleotide sequence ID" value="NZ_CP048427.1"/>
</dbReference>
<sequence>MPGASLSRWTMSYFAAACLLLLAGEGLLAVGYGNPVAGISGGDVLAVVHLITAGWLGLLMSGALLQFVPVLAAKPLRAGRLALPALVAILAGEVGLVSGFALIASGMAVSEHLLACGAVLLAVGYLGVAVMVARTFLDARPLPLAGRFVALGIVGLIGTLCLGVFMAFGLSGLLPGELLALVSDILPLHVIFGLGGWLTLSALGVSYKLLPMFLLASEPSGRRPNTVLLGGASVLVLLVLLVLLTVFDVSGVFAALLLGIVTGIGLLLYGLDLSAVLKARRRREMELNSIGSLAAFLWLFIAFVWLATAFLLDRLEEQVPAIVYLAGFGWLTGLGLAQLYKIVPFLTWLECYGPVLGRVPTPRVQDIVREQRARLWFLAFHAGVTTATLALVIGHPFLFRVGVVLQFGATLALVLEFLRARRLADVDADLRLPKGTIRPYLFLPSPDLRR</sequence>
<feature type="transmembrane region" description="Helical" evidence="1">
    <location>
        <begin position="190"/>
        <end position="215"/>
    </location>
</feature>
<evidence type="ECO:0008006" key="4">
    <source>
        <dbReference type="Google" id="ProtNLM"/>
    </source>
</evidence>
<organism evidence="2 3">
    <name type="scientific">Rhizobium daejeonense</name>
    <dbReference type="NCBI Taxonomy" id="240521"/>
    <lineage>
        <taxon>Bacteria</taxon>
        <taxon>Pseudomonadati</taxon>
        <taxon>Pseudomonadota</taxon>
        <taxon>Alphaproteobacteria</taxon>
        <taxon>Hyphomicrobiales</taxon>
        <taxon>Rhizobiaceae</taxon>
        <taxon>Rhizobium/Agrobacterium group</taxon>
        <taxon>Rhizobium</taxon>
    </lineage>
</organism>
<evidence type="ECO:0000313" key="3">
    <source>
        <dbReference type="Proteomes" id="UP000477849"/>
    </source>
</evidence>
<name>A0A6M1S773_9HYPH</name>
<dbReference type="AlphaFoldDB" id="A0A6M1S773"/>
<feature type="transmembrane region" description="Helical" evidence="1">
    <location>
        <begin position="227"/>
        <end position="247"/>
    </location>
</feature>
<keyword evidence="3" id="KW-1185">Reference proteome</keyword>
<accession>A0A6M1S773</accession>
<feature type="transmembrane region" description="Helical" evidence="1">
    <location>
        <begin position="375"/>
        <end position="393"/>
    </location>
</feature>
<reference evidence="2 3" key="1">
    <citation type="submission" date="2020-02" db="EMBL/GenBank/DDBJ databases">
        <title>Genome sequence of the type strain CCBAU10050 of Rhizobium daejeonense.</title>
        <authorList>
            <person name="Gao J."/>
            <person name="Sun J."/>
        </authorList>
    </citation>
    <scope>NUCLEOTIDE SEQUENCE [LARGE SCALE GENOMIC DNA]</scope>
    <source>
        <strain evidence="2 3">CCBAU10050</strain>
    </source>
</reference>
<dbReference type="Proteomes" id="UP000477849">
    <property type="component" value="Unassembled WGS sequence"/>
</dbReference>
<proteinExistence type="predicted"/>
<gene>
    <name evidence="2" type="ORF">G6N76_21245</name>
</gene>
<feature type="transmembrane region" description="Helical" evidence="1">
    <location>
        <begin position="148"/>
        <end position="170"/>
    </location>
</feature>
<keyword evidence="1" id="KW-0472">Membrane</keyword>
<feature type="transmembrane region" description="Helical" evidence="1">
    <location>
        <begin position="318"/>
        <end position="340"/>
    </location>
</feature>
<feature type="transmembrane region" description="Helical" evidence="1">
    <location>
        <begin position="81"/>
        <end position="106"/>
    </location>
</feature>
<feature type="transmembrane region" description="Helical" evidence="1">
    <location>
        <begin position="112"/>
        <end position="136"/>
    </location>
</feature>
<protein>
    <recommendedName>
        <fullName evidence="4">Cbb3-type cytochrome c oxidase subunit I</fullName>
    </recommendedName>
</protein>
<keyword evidence="1" id="KW-1133">Transmembrane helix</keyword>
<comment type="caution">
    <text evidence="2">The sequence shown here is derived from an EMBL/GenBank/DDBJ whole genome shotgun (WGS) entry which is preliminary data.</text>
</comment>
<evidence type="ECO:0000256" key="1">
    <source>
        <dbReference type="SAM" id="Phobius"/>
    </source>
</evidence>
<feature type="transmembrane region" description="Helical" evidence="1">
    <location>
        <begin position="399"/>
        <end position="418"/>
    </location>
</feature>
<evidence type="ECO:0000313" key="2">
    <source>
        <dbReference type="EMBL" id="NGO66191.1"/>
    </source>
</evidence>
<feature type="transmembrane region" description="Helical" evidence="1">
    <location>
        <begin position="253"/>
        <end position="271"/>
    </location>
</feature>
<keyword evidence="1" id="KW-0812">Transmembrane</keyword>
<dbReference type="EMBL" id="JAAKZH010000009">
    <property type="protein sequence ID" value="NGO66191.1"/>
    <property type="molecule type" value="Genomic_DNA"/>
</dbReference>